<keyword evidence="2" id="KW-1185">Reference proteome</keyword>
<gene>
    <name evidence="1" type="ORF">GCM10008986_34930</name>
</gene>
<organism evidence="1 2">
    <name type="scientific">Salinibacillus aidingensis</name>
    <dbReference type="NCBI Taxonomy" id="237684"/>
    <lineage>
        <taxon>Bacteria</taxon>
        <taxon>Bacillati</taxon>
        <taxon>Bacillota</taxon>
        <taxon>Bacilli</taxon>
        <taxon>Bacillales</taxon>
        <taxon>Bacillaceae</taxon>
        <taxon>Salinibacillus</taxon>
    </lineage>
</organism>
<dbReference type="EMBL" id="BAAADO010000012">
    <property type="protein sequence ID" value="GAA0504406.1"/>
    <property type="molecule type" value="Genomic_DNA"/>
</dbReference>
<name>A0ABP3LRH3_9BACI</name>
<accession>A0ABP3LRH3</accession>
<protein>
    <submittedName>
        <fullName evidence="1">Uncharacterized protein</fullName>
    </submittedName>
</protein>
<reference evidence="2" key="1">
    <citation type="journal article" date="2019" name="Int. J. Syst. Evol. Microbiol.">
        <title>The Global Catalogue of Microorganisms (GCM) 10K type strain sequencing project: providing services to taxonomists for standard genome sequencing and annotation.</title>
        <authorList>
            <consortium name="The Broad Institute Genomics Platform"/>
            <consortium name="The Broad Institute Genome Sequencing Center for Infectious Disease"/>
            <person name="Wu L."/>
            <person name="Ma J."/>
        </authorList>
    </citation>
    <scope>NUCLEOTIDE SEQUENCE [LARGE SCALE GENOMIC DNA]</scope>
    <source>
        <strain evidence="2">JCM 12389</strain>
    </source>
</reference>
<dbReference type="RefSeq" id="WP_343844027.1">
    <property type="nucleotide sequence ID" value="NZ_BAAADO010000012.1"/>
</dbReference>
<proteinExistence type="predicted"/>
<evidence type="ECO:0000313" key="2">
    <source>
        <dbReference type="Proteomes" id="UP001500880"/>
    </source>
</evidence>
<comment type="caution">
    <text evidence="1">The sequence shown here is derived from an EMBL/GenBank/DDBJ whole genome shotgun (WGS) entry which is preliminary data.</text>
</comment>
<sequence length="67" mass="7777">MKTKKEASRTVRNSYDHVNSDISRQIHKVLDEPVMKAFLDEPTNIELLNNAIEFPTDLNCNKLDEVF</sequence>
<dbReference type="Proteomes" id="UP001500880">
    <property type="component" value="Unassembled WGS sequence"/>
</dbReference>
<evidence type="ECO:0000313" key="1">
    <source>
        <dbReference type="EMBL" id="GAA0504406.1"/>
    </source>
</evidence>